<dbReference type="KEGG" id="tcl:Tchl_1781"/>
<evidence type="ECO:0000313" key="4">
    <source>
        <dbReference type="Proteomes" id="UP000185739"/>
    </source>
</evidence>
<evidence type="ECO:0000256" key="1">
    <source>
        <dbReference type="HAMAP-Rule" id="MF_00984"/>
    </source>
</evidence>
<feature type="short sequence motif" description="Important for interaction with partner proteins" evidence="1">
    <location>
        <begin position="163"/>
        <end position="168"/>
    </location>
</feature>
<feature type="compositionally biased region" description="Low complexity" evidence="2">
    <location>
        <begin position="134"/>
        <end position="156"/>
    </location>
</feature>
<name>A0A1H5Y5G0_9RHOO</name>
<dbReference type="InterPro" id="IPR000424">
    <property type="entry name" value="Primosome_PriB/ssb"/>
</dbReference>
<dbReference type="InterPro" id="IPR011344">
    <property type="entry name" value="ssDNA-bd"/>
</dbReference>
<proteinExistence type="inferred from homology"/>
<feature type="region of interest" description="Disordered" evidence="2">
    <location>
        <begin position="108"/>
        <end position="168"/>
    </location>
</feature>
<organism evidence="3 4">
    <name type="scientific">Thauera chlorobenzoica</name>
    <dbReference type="NCBI Taxonomy" id="96773"/>
    <lineage>
        <taxon>Bacteria</taxon>
        <taxon>Pseudomonadati</taxon>
        <taxon>Pseudomonadota</taxon>
        <taxon>Betaproteobacteria</taxon>
        <taxon>Rhodocyclales</taxon>
        <taxon>Zoogloeaceae</taxon>
        <taxon>Thauera</taxon>
    </lineage>
</organism>
<keyword evidence="1" id="KW-0233">DNA recombination</keyword>
<dbReference type="PANTHER" id="PTHR10302:SF27">
    <property type="entry name" value="SINGLE-STRANDED DNA-BINDING PROTEIN"/>
    <property type="match status" value="1"/>
</dbReference>
<dbReference type="CDD" id="cd04496">
    <property type="entry name" value="SSB_OBF"/>
    <property type="match status" value="1"/>
</dbReference>
<comment type="subunit">
    <text evidence="1">Homotetramer.</text>
</comment>
<dbReference type="GO" id="GO:0003697">
    <property type="term" value="F:single-stranded DNA binding"/>
    <property type="evidence" value="ECO:0007669"/>
    <property type="project" value="UniProtKB-UniRule"/>
</dbReference>
<reference evidence="3 4" key="1">
    <citation type="submission" date="2016-12" db="EMBL/GenBank/DDBJ databases">
        <title>Complete genome sequence of Thauera chlorobenzoica, a Betaproteobacterium degrading haloaromatics anaerobically to CO2 and halides.</title>
        <authorList>
            <person name="Goris T."/>
            <person name="Mergelsberg M."/>
            <person name="Boll M."/>
        </authorList>
    </citation>
    <scope>NUCLEOTIDE SEQUENCE [LARGE SCALE GENOMIC DNA]</scope>
    <source>
        <strain evidence="3 4">3CB1</strain>
    </source>
</reference>
<dbReference type="GO" id="GO:0006260">
    <property type="term" value="P:DNA replication"/>
    <property type="evidence" value="ECO:0007669"/>
    <property type="project" value="UniProtKB-UniRule"/>
</dbReference>
<dbReference type="Pfam" id="PF00436">
    <property type="entry name" value="SSB"/>
    <property type="match status" value="1"/>
</dbReference>
<protein>
    <recommendedName>
        <fullName evidence="1">Single-stranded DNA-binding protein</fullName>
        <shortName evidence="1">SSB</shortName>
    </recommendedName>
</protein>
<dbReference type="GO" id="GO:0006281">
    <property type="term" value="P:DNA repair"/>
    <property type="evidence" value="ECO:0007669"/>
    <property type="project" value="UniProtKB-UniRule"/>
</dbReference>
<keyword evidence="4" id="KW-1185">Reference proteome</keyword>
<dbReference type="SUPFAM" id="SSF50249">
    <property type="entry name" value="Nucleic acid-binding proteins"/>
    <property type="match status" value="1"/>
</dbReference>
<dbReference type="GO" id="GO:0006310">
    <property type="term" value="P:DNA recombination"/>
    <property type="evidence" value="ECO:0007669"/>
    <property type="project" value="UniProtKB-UniRule"/>
</dbReference>
<dbReference type="Gene3D" id="2.40.50.140">
    <property type="entry name" value="Nucleic acid-binding proteins"/>
    <property type="match status" value="1"/>
</dbReference>
<dbReference type="PANTHER" id="PTHR10302">
    <property type="entry name" value="SINGLE-STRANDED DNA-BINDING PROTEIN"/>
    <property type="match status" value="1"/>
</dbReference>
<keyword evidence="1 3" id="KW-0238">DNA-binding</keyword>
<keyword evidence="1" id="KW-0235">DNA replication</keyword>
<keyword evidence="1" id="KW-0227">DNA damage</keyword>
<evidence type="ECO:0000256" key="2">
    <source>
        <dbReference type="SAM" id="MobiDB-lite"/>
    </source>
</evidence>
<gene>
    <name evidence="3" type="ORF">Tchl_1781</name>
</gene>
<dbReference type="HAMAP" id="MF_00984">
    <property type="entry name" value="SSB"/>
    <property type="match status" value="1"/>
</dbReference>
<dbReference type="EMBL" id="CP018839">
    <property type="protein sequence ID" value="APR04635.1"/>
    <property type="molecule type" value="Genomic_DNA"/>
</dbReference>
<dbReference type="OrthoDB" id="9809878at2"/>
<dbReference type="InterPro" id="IPR012340">
    <property type="entry name" value="NA-bd_OB-fold"/>
</dbReference>
<dbReference type="Proteomes" id="UP000185739">
    <property type="component" value="Chromosome"/>
</dbReference>
<keyword evidence="1" id="KW-0234">DNA repair</keyword>
<sequence length="168" mass="18050">MASVNKVILIGNLGADPENRFAPSGDAICNLRIATTETWRDKNTGERREATEWHRVVFFGKLAEIAGQYLKKGSQVYIEGSLRTRKWQDQSGQDRYTTEIRGDEMKMLGRREGGDAPMRGGAGEGGWDAPSPPAAARAPAGAPQRAAAAPSAAPQAGGFGDFDDDIPF</sequence>
<accession>A0A1H5Y5G0</accession>
<dbReference type="RefSeq" id="WP_075148090.1">
    <property type="nucleotide sequence ID" value="NZ_CP018839.1"/>
</dbReference>
<comment type="function">
    <text evidence="1">Plays an important role in DNA replication, recombination and repair. Binds to ssDNA and to an array of partner proteins to recruit them to their sites of action during DNA metabolism.</text>
</comment>
<dbReference type="NCBIfam" id="TIGR00621">
    <property type="entry name" value="ssb"/>
    <property type="match status" value="1"/>
</dbReference>
<evidence type="ECO:0000313" key="3">
    <source>
        <dbReference type="EMBL" id="APR04635.1"/>
    </source>
</evidence>
<dbReference type="AlphaFoldDB" id="A0A1H5Y5G0"/>
<dbReference type="PROSITE" id="PS50935">
    <property type="entry name" value="SSB"/>
    <property type="match status" value="1"/>
</dbReference>
<dbReference type="GO" id="GO:0009295">
    <property type="term" value="C:nucleoid"/>
    <property type="evidence" value="ECO:0007669"/>
    <property type="project" value="TreeGrafter"/>
</dbReference>
<dbReference type="STRING" id="96773.Tchl_1781"/>
<comment type="caution">
    <text evidence="1">Lacks conserved residue(s) required for the propagation of feature annotation.</text>
</comment>